<organism evidence="1 2">
    <name type="scientific">Characodon lateralis</name>
    <dbReference type="NCBI Taxonomy" id="208331"/>
    <lineage>
        <taxon>Eukaryota</taxon>
        <taxon>Metazoa</taxon>
        <taxon>Chordata</taxon>
        <taxon>Craniata</taxon>
        <taxon>Vertebrata</taxon>
        <taxon>Euteleostomi</taxon>
        <taxon>Actinopterygii</taxon>
        <taxon>Neopterygii</taxon>
        <taxon>Teleostei</taxon>
        <taxon>Neoteleostei</taxon>
        <taxon>Acanthomorphata</taxon>
        <taxon>Ovalentaria</taxon>
        <taxon>Atherinomorphae</taxon>
        <taxon>Cyprinodontiformes</taxon>
        <taxon>Goodeidae</taxon>
        <taxon>Characodon</taxon>
    </lineage>
</organism>
<proteinExistence type="predicted"/>
<evidence type="ECO:0000313" key="2">
    <source>
        <dbReference type="Proteomes" id="UP001352852"/>
    </source>
</evidence>
<comment type="caution">
    <text evidence="1">The sequence shown here is derived from an EMBL/GenBank/DDBJ whole genome shotgun (WGS) entry which is preliminary data.</text>
</comment>
<keyword evidence="2" id="KW-1185">Reference proteome</keyword>
<dbReference type="EMBL" id="JAHUTJ010075558">
    <property type="protein sequence ID" value="MED6294282.1"/>
    <property type="molecule type" value="Genomic_DNA"/>
</dbReference>
<protein>
    <submittedName>
        <fullName evidence="1">Uncharacterized protein</fullName>
    </submittedName>
</protein>
<reference evidence="1 2" key="1">
    <citation type="submission" date="2021-06" db="EMBL/GenBank/DDBJ databases">
        <authorList>
            <person name="Palmer J.M."/>
        </authorList>
    </citation>
    <scope>NUCLEOTIDE SEQUENCE [LARGE SCALE GENOMIC DNA]</scope>
    <source>
        <strain evidence="1 2">CL_MEX2019</strain>
        <tissue evidence="1">Muscle</tissue>
    </source>
</reference>
<gene>
    <name evidence="1" type="ORF">CHARACLAT_019576</name>
</gene>
<accession>A0ABU7F4C9</accession>
<dbReference type="Proteomes" id="UP001352852">
    <property type="component" value="Unassembled WGS sequence"/>
</dbReference>
<name>A0ABU7F4C9_9TELE</name>
<evidence type="ECO:0000313" key="1">
    <source>
        <dbReference type="EMBL" id="MED6294282.1"/>
    </source>
</evidence>
<sequence>MFNDDHSHIHPSIVYQQVFLIRVLKGDGGLKISSNRWVRSRYSLHRSQQGNAATRRMNNRAHTHSSRPFFFKSIDLPFLDLGRTLDWEFIDRTHACTVQYTQNAERTWLGFKPRIVLLQSNSKDWSTRLQGCVHLSSTVSQC</sequence>